<evidence type="ECO:0000256" key="5">
    <source>
        <dbReference type="ARBA" id="ARBA00022691"/>
    </source>
</evidence>
<comment type="cofactor">
    <cofactor evidence="1">
        <name>[4Fe-4S] cluster</name>
        <dbReference type="ChEBI" id="CHEBI:49883"/>
    </cofactor>
</comment>
<evidence type="ECO:0000313" key="11">
    <source>
        <dbReference type="EMBL" id="PAB59055.1"/>
    </source>
</evidence>
<keyword evidence="4" id="KW-0808">Transferase</keyword>
<evidence type="ECO:0000256" key="4">
    <source>
        <dbReference type="ARBA" id="ARBA00022679"/>
    </source>
</evidence>
<dbReference type="PROSITE" id="PS51332">
    <property type="entry name" value="B12_BINDING"/>
    <property type="match status" value="1"/>
</dbReference>
<dbReference type="GO" id="GO:0046872">
    <property type="term" value="F:metal ion binding"/>
    <property type="evidence" value="ECO:0007669"/>
    <property type="project" value="UniProtKB-KW"/>
</dbReference>
<feature type="domain" description="B12-binding" evidence="9">
    <location>
        <begin position="1"/>
        <end position="131"/>
    </location>
</feature>
<dbReference type="PROSITE" id="PS01278">
    <property type="entry name" value="MTTASE_RADICAL"/>
    <property type="match status" value="1"/>
</dbReference>
<dbReference type="AlphaFoldDB" id="A0A267MJK3"/>
<dbReference type="SUPFAM" id="SSF102114">
    <property type="entry name" value="Radical SAM enzymes"/>
    <property type="match status" value="1"/>
</dbReference>
<dbReference type="Proteomes" id="UP000216024">
    <property type="component" value="Unassembled WGS sequence"/>
</dbReference>
<keyword evidence="7" id="KW-0408">Iron</keyword>
<keyword evidence="5" id="KW-0949">S-adenosyl-L-methionine</keyword>
<dbReference type="InterPro" id="IPR034466">
    <property type="entry name" value="Methyltransferase_Class_B"/>
</dbReference>
<dbReference type="SFLD" id="SFLDG01082">
    <property type="entry name" value="B12-binding_domain_containing"/>
    <property type="match status" value="1"/>
</dbReference>
<dbReference type="GO" id="GO:0005829">
    <property type="term" value="C:cytosol"/>
    <property type="evidence" value="ECO:0007669"/>
    <property type="project" value="TreeGrafter"/>
</dbReference>
<dbReference type="InterPro" id="IPR058240">
    <property type="entry name" value="rSAM_sf"/>
</dbReference>
<evidence type="ECO:0000256" key="6">
    <source>
        <dbReference type="ARBA" id="ARBA00022723"/>
    </source>
</evidence>
<proteinExistence type="predicted"/>
<accession>A0A267MJK3</accession>
<gene>
    <name evidence="11" type="ORF">CCE28_12800</name>
</gene>
<evidence type="ECO:0000256" key="8">
    <source>
        <dbReference type="ARBA" id="ARBA00023014"/>
    </source>
</evidence>
<comment type="caution">
    <text evidence="11">The sequence shown here is derived from an EMBL/GenBank/DDBJ whole genome shotgun (WGS) entry which is preliminary data.</text>
</comment>
<protein>
    <submittedName>
        <fullName evidence="11">Uncharacterized protein</fullName>
    </submittedName>
</protein>
<dbReference type="InterPro" id="IPR006158">
    <property type="entry name" value="Cobalamin-bd"/>
</dbReference>
<dbReference type="SMART" id="SM00729">
    <property type="entry name" value="Elp3"/>
    <property type="match status" value="1"/>
</dbReference>
<dbReference type="RefSeq" id="WP_095134121.1">
    <property type="nucleotide sequence ID" value="NZ_NIBG01000010.1"/>
</dbReference>
<evidence type="ECO:0000259" key="10">
    <source>
        <dbReference type="PROSITE" id="PS51918"/>
    </source>
</evidence>
<dbReference type="GO" id="GO:0051539">
    <property type="term" value="F:4 iron, 4 sulfur cluster binding"/>
    <property type="evidence" value="ECO:0007669"/>
    <property type="project" value="UniProtKB-KW"/>
</dbReference>
<evidence type="ECO:0000256" key="7">
    <source>
        <dbReference type="ARBA" id="ARBA00023004"/>
    </source>
</evidence>
<dbReference type="InterPro" id="IPR006638">
    <property type="entry name" value="Elp3/MiaA/NifB-like_rSAM"/>
</dbReference>
<feature type="domain" description="Radical SAM core" evidence="10">
    <location>
        <begin position="155"/>
        <end position="376"/>
    </location>
</feature>
<dbReference type="CDD" id="cd01335">
    <property type="entry name" value="Radical_SAM"/>
    <property type="match status" value="1"/>
</dbReference>
<dbReference type="OrthoDB" id="9801424at2"/>
<dbReference type="Pfam" id="PF04055">
    <property type="entry name" value="Radical_SAM"/>
    <property type="match status" value="1"/>
</dbReference>
<keyword evidence="2" id="KW-0004">4Fe-4S</keyword>
<evidence type="ECO:0000313" key="12">
    <source>
        <dbReference type="Proteomes" id="UP000216024"/>
    </source>
</evidence>
<evidence type="ECO:0000256" key="2">
    <source>
        <dbReference type="ARBA" id="ARBA00022485"/>
    </source>
</evidence>
<dbReference type="GO" id="GO:0031419">
    <property type="term" value="F:cobalamin binding"/>
    <property type="evidence" value="ECO:0007669"/>
    <property type="project" value="InterPro"/>
</dbReference>
<name>A0A267MJK3_9FIRM</name>
<dbReference type="InterPro" id="IPR023404">
    <property type="entry name" value="rSAM_horseshoe"/>
</dbReference>
<keyword evidence="6" id="KW-0479">Metal-binding</keyword>
<evidence type="ECO:0000256" key="1">
    <source>
        <dbReference type="ARBA" id="ARBA00001966"/>
    </source>
</evidence>
<evidence type="ECO:0000259" key="9">
    <source>
        <dbReference type="PROSITE" id="PS51332"/>
    </source>
</evidence>
<keyword evidence="8" id="KW-0411">Iron-sulfur</keyword>
<dbReference type="SFLD" id="SFLDS00029">
    <property type="entry name" value="Radical_SAM"/>
    <property type="match status" value="1"/>
</dbReference>
<dbReference type="PROSITE" id="PS51257">
    <property type="entry name" value="PROKAR_LIPOPROTEIN"/>
    <property type="match status" value="1"/>
</dbReference>
<dbReference type="Gene3D" id="3.80.30.20">
    <property type="entry name" value="tm_1862 like domain"/>
    <property type="match status" value="1"/>
</dbReference>
<dbReference type="GO" id="GO:0003824">
    <property type="term" value="F:catalytic activity"/>
    <property type="evidence" value="ECO:0007669"/>
    <property type="project" value="InterPro"/>
</dbReference>
<dbReference type="PROSITE" id="PS51918">
    <property type="entry name" value="RADICAL_SAM"/>
    <property type="match status" value="1"/>
</dbReference>
<dbReference type="SFLD" id="SFLDG01123">
    <property type="entry name" value="methyltransferase_(Class_B)"/>
    <property type="match status" value="1"/>
</dbReference>
<dbReference type="InterPro" id="IPR007197">
    <property type="entry name" value="rSAM"/>
</dbReference>
<sequence>MKVCLIKASAESEFKKYKKYMGAPPQNIFSVAACTPSDVHIEMVDETMDMKVNFETNAEIIGIFMSTPDAIRAYELAFEFRKRDKIVVLGGLHPTFNKEEAIQYGDVVIVGEAEGIWEELLEDYKRGTLKTIYERETPVDMSVLKSYPTNIIDKSVYKGVWSVLVSRGCNNRCAFCAVHPFFGNIRYRPVEAIVEEIKNSGASIVELHSDNLTSDREYAKKLFKALIPLKIKWVGETTILLAEDDELLKLAAESGLTYLLVGIETPSNDALKNVGKGFVSRERVKEYIKKFHQYGIAVDSAMLFGFDEHDETIFHEVLKFVDEIELDVCHSVIAIPFPGTKLFETMEKDGRLITRDWSKYDGRHTVYKHPKMSPIEIEKGVKYFEEKTYTLRRYLKYLKVLPKFI</sequence>
<dbReference type="InterPro" id="IPR051198">
    <property type="entry name" value="BchE-like"/>
</dbReference>
<keyword evidence="12" id="KW-1185">Reference proteome</keyword>
<reference evidence="11 12" key="1">
    <citation type="submission" date="2017-06" db="EMBL/GenBank/DDBJ databases">
        <title>Draft genome sequence of anaerobic fermentative bacterium Anaeromicrobium sediminis DY2726D isolated from West Pacific Ocean sediments.</title>
        <authorList>
            <person name="Zeng X."/>
        </authorList>
    </citation>
    <scope>NUCLEOTIDE SEQUENCE [LARGE SCALE GENOMIC DNA]</scope>
    <source>
        <strain evidence="11 12">DY2726D</strain>
    </source>
</reference>
<evidence type="ECO:0000256" key="3">
    <source>
        <dbReference type="ARBA" id="ARBA00022603"/>
    </source>
</evidence>
<keyword evidence="3" id="KW-0489">Methyltransferase</keyword>
<dbReference type="PANTHER" id="PTHR43409">
    <property type="entry name" value="ANAEROBIC MAGNESIUM-PROTOPORPHYRIN IX MONOMETHYL ESTER CYCLASE-RELATED"/>
    <property type="match status" value="1"/>
</dbReference>
<organism evidence="11 12">
    <name type="scientific">Anaeromicrobium sediminis</name>
    <dbReference type="NCBI Taxonomy" id="1478221"/>
    <lineage>
        <taxon>Bacteria</taxon>
        <taxon>Bacillati</taxon>
        <taxon>Bacillota</taxon>
        <taxon>Clostridia</taxon>
        <taxon>Peptostreptococcales</taxon>
        <taxon>Thermotaleaceae</taxon>
        <taxon>Anaeromicrobium</taxon>
    </lineage>
</organism>
<dbReference type="InterPro" id="IPR020612">
    <property type="entry name" value="Methylthiotransferase_CS"/>
</dbReference>
<dbReference type="EMBL" id="NIBG01000010">
    <property type="protein sequence ID" value="PAB59055.1"/>
    <property type="molecule type" value="Genomic_DNA"/>
</dbReference>
<dbReference type="Gene3D" id="3.40.50.280">
    <property type="entry name" value="Cobalamin-binding domain"/>
    <property type="match status" value="1"/>
</dbReference>
<dbReference type="PANTHER" id="PTHR43409:SF7">
    <property type="entry name" value="BLL1977 PROTEIN"/>
    <property type="match status" value="1"/>
</dbReference>